<dbReference type="PANTHER" id="PTHR11860">
    <property type="entry name" value="POLYMERIC-IMMUNOGLOBULIN RECEPTOR"/>
    <property type="match status" value="1"/>
</dbReference>
<evidence type="ECO:0000313" key="7">
    <source>
        <dbReference type="EMBL" id="KAL2086250.1"/>
    </source>
</evidence>
<keyword evidence="5" id="KW-1133">Transmembrane helix</keyword>
<name>A0ABD1JIQ4_9TELE</name>
<dbReference type="InterPro" id="IPR050671">
    <property type="entry name" value="CD300_family_receptors"/>
</dbReference>
<feature type="compositionally biased region" description="Polar residues" evidence="4">
    <location>
        <begin position="425"/>
        <end position="440"/>
    </location>
</feature>
<evidence type="ECO:0000313" key="8">
    <source>
        <dbReference type="Proteomes" id="UP001591681"/>
    </source>
</evidence>
<dbReference type="InterPro" id="IPR036179">
    <property type="entry name" value="Ig-like_dom_sf"/>
</dbReference>
<feature type="transmembrane region" description="Helical" evidence="5">
    <location>
        <begin position="244"/>
        <end position="266"/>
    </location>
</feature>
<feature type="domain" description="Immunoglobulin" evidence="6">
    <location>
        <begin position="1"/>
        <end position="105"/>
    </location>
</feature>
<dbReference type="GO" id="GO:0016020">
    <property type="term" value="C:membrane"/>
    <property type="evidence" value="ECO:0007669"/>
    <property type="project" value="UniProtKB-SubCell"/>
</dbReference>
<comment type="caution">
    <text evidence="7">The sequence shown here is derived from an EMBL/GenBank/DDBJ whole genome shotgun (WGS) entry which is preliminary data.</text>
</comment>
<gene>
    <name evidence="7" type="ORF">ACEWY4_017309</name>
</gene>
<comment type="subcellular location">
    <subcellularLocation>
        <location evidence="1">Membrane</location>
    </subcellularLocation>
</comment>
<dbReference type="SUPFAM" id="SSF57184">
    <property type="entry name" value="Growth factor receptor domain"/>
    <property type="match status" value="1"/>
</dbReference>
<reference evidence="7 8" key="1">
    <citation type="submission" date="2024-09" db="EMBL/GenBank/DDBJ databases">
        <title>A chromosome-level genome assembly of Gray's grenadier anchovy, Coilia grayii.</title>
        <authorList>
            <person name="Fu Z."/>
        </authorList>
    </citation>
    <scope>NUCLEOTIDE SEQUENCE [LARGE SCALE GENOMIC DNA]</scope>
    <source>
        <strain evidence="7">G4</strain>
        <tissue evidence="7">Muscle</tissue>
    </source>
</reference>
<dbReference type="AlphaFoldDB" id="A0ABD1JIQ4"/>
<feature type="compositionally biased region" description="Polar residues" evidence="4">
    <location>
        <begin position="322"/>
        <end position="345"/>
    </location>
</feature>
<dbReference type="InterPro" id="IPR013783">
    <property type="entry name" value="Ig-like_fold"/>
</dbReference>
<feature type="region of interest" description="Disordered" evidence="4">
    <location>
        <begin position="280"/>
        <end position="346"/>
    </location>
</feature>
<proteinExistence type="predicted"/>
<dbReference type="InterPro" id="IPR009030">
    <property type="entry name" value="Growth_fac_rcpt_cys_sf"/>
</dbReference>
<dbReference type="SUPFAM" id="SSF48726">
    <property type="entry name" value="Immunoglobulin"/>
    <property type="match status" value="1"/>
</dbReference>
<evidence type="ECO:0000256" key="2">
    <source>
        <dbReference type="ARBA" id="ARBA00022692"/>
    </source>
</evidence>
<evidence type="ECO:0000256" key="5">
    <source>
        <dbReference type="SAM" id="Phobius"/>
    </source>
</evidence>
<keyword evidence="8" id="KW-1185">Reference proteome</keyword>
<keyword evidence="3 5" id="KW-0472">Membrane</keyword>
<dbReference type="Pfam" id="PF07686">
    <property type="entry name" value="V-set"/>
    <property type="match status" value="1"/>
</dbReference>
<dbReference type="InterPro" id="IPR003599">
    <property type="entry name" value="Ig_sub"/>
</dbReference>
<protein>
    <recommendedName>
        <fullName evidence="6">Immunoglobulin domain-containing protein</fullName>
    </recommendedName>
</protein>
<dbReference type="SMART" id="SM00409">
    <property type="entry name" value="IG"/>
    <property type="match status" value="1"/>
</dbReference>
<sequence>MLKVTGLVGGEVVIRCPFEKAYRHSTKYLQREVPGGYLQKLVQTPPGGEGTTASSGKYSLSDDQRSGVVTVTIGDLSVEDAGDYRCGASTGGPFAPYHYISLYVRHSPGFDTAALLVMPLLLPSSIHQCDTTCPYNYSCTTCPYNYSCTTCPYNYSCTTCPYNYSCTTCPYNYSCTTCPYNYSCTTCPYNYSCTTCLYNYSCTTCPYNYSCTTCPYNYSCTTSTHLSFSGIASVIHRSVITTNIIIIIIIIIIVIIIIVIIIIMMIKFFPSSQSPAASSQLPVPSNQFPATSPQQPVTSNLSPATSPQPLRVYATPPKGLKENQQGPDDYENTGTYSNIHSSPSASFKAKVRPGTEEANGGYVNVHVPEAGASFHCSASPTTSTGSLYQTLSSPSCPADSVYHSLHPPAASGSDTGPLSPVYLSLDSQSSQSECVYDSLQ</sequence>
<feature type="region of interest" description="Disordered" evidence="4">
    <location>
        <begin position="401"/>
        <end position="440"/>
    </location>
</feature>
<evidence type="ECO:0000256" key="4">
    <source>
        <dbReference type="SAM" id="MobiDB-lite"/>
    </source>
</evidence>
<evidence type="ECO:0000256" key="3">
    <source>
        <dbReference type="ARBA" id="ARBA00023136"/>
    </source>
</evidence>
<evidence type="ECO:0000259" key="6">
    <source>
        <dbReference type="SMART" id="SM00409"/>
    </source>
</evidence>
<dbReference type="Proteomes" id="UP001591681">
    <property type="component" value="Unassembled WGS sequence"/>
</dbReference>
<feature type="compositionally biased region" description="Polar residues" evidence="4">
    <location>
        <begin position="281"/>
        <end position="308"/>
    </location>
</feature>
<dbReference type="Gene3D" id="2.60.40.10">
    <property type="entry name" value="Immunoglobulins"/>
    <property type="match status" value="1"/>
</dbReference>
<dbReference type="InterPro" id="IPR013106">
    <property type="entry name" value="Ig_V-set"/>
</dbReference>
<accession>A0ABD1JIQ4</accession>
<evidence type="ECO:0000256" key="1">
    <source>
        <dbReference type="ARBA" id="ARBA00004370"/>
    </source>
</evidence>
<dbReference type="PANTHER" id="PTHR11860:SF87">
    <property type="entry name" value="CMRF35-LIKE MOLECULE 8"/>
    <property type="match status" value="1"/>
</dbReference>
<keyword evidence="2 5" id="KW-0812">Transmembrane</keyword>
<organism evidence="7 8">
    <name type="scientific">Coilia grayii</name>
    <name type="common">Gray's grenadier anchovy</name>
    <dbReference type="NCBI Taxonomy" id="363190"/>
    <lineage>
        <taxon>Eukaryota</taxon>
        <taxon>Metazoa</taxon>
        <taxon>Chordata</taxon>
        <taxon>Craniata</taxon>
        <taxon>Vertebrata</taxon>
        <taxon>Euteleostomi</taxon>
        <taxon>Actinopterygii</taxon>
        <taxon>Neopterygii</taxon>
        <taxon>Teleostei</taxon>
        <taxon>Clupei</taxon>
        <taxon>Clupeiformes</taxon>
        <taxon>Clupeoidei</taxon>
        <taxon>Engraulidae</taxon>
        <taxon>Coilinae</taxon>
        <taxon>Coilia</taxon>
    </lineage>
</organism>
<dbReference type="EMBL" id="JBHFQA010000015">
    <property type="protein sequence ID" value="KAL2086250.1"/>
    <property type="molecule type" value="Genomic_DNA"/>
</dbReference>